<dbReference type="Proteomes" id="UP001390339">
    <property type="component" value="Unassembled WGS sequence"/>
</dbReference>
<gene>
    <name evidence="1" type="ORF">PGQ11_010938</name>
</gene>
<dbReference type="EMBL" id="JAPCWZ010000007">
    <property type="protein sequence ID" value="KAK8855026.1"/>
    <property type="molecule type" value="Genomic_DNA"/>
</dbReference>
<protein>
    <submittedName>
        <fullName evidence="1">Uncharacterized protein</fullName>
    </submittedName>
</protein>
<reference evidence="1 2" key="1">
    <citation type="journal article" date="2024" name="IMA Fungus">
        <title>Apiospora arundinis, a panoply of carbohydrate-active enzymes and secondary metabolites.</title>
        <authorList>
            <person name="Sorensen T."/>
            <person name="Petersen C."/>
            <person name="Muurmann A.T."/>
            <person name="Christiansen J.V."/>
            <person name="Brundto M.L."/>
            <person name="Overgaard C.K."/>
            <person name="Boysen A.T."/>
            <person name="Wollenberg R.D."/>
            <person name="Larsen T.O."/>
            <person name="Sorensen J.L."/>
            <person name="Nielsen K.L."/>
            <person name="Sondergaard T.E."/>
        </authorList>
    </citation>
    <scope>NUCLEOTIDE SEQUENCE [LARGE SCALE GENOMIC DNA]</scope>
    <source>
        <strain evidence="1 2">AAU 773</strain>
    </source>
</reference>
<proteinExistence type="predicted"/>
<name>A0ABR2HY16_9PEZI</name>
<evidence type="ECO:0000313" key="2">
    <source>
        <dbReference type="Proteomes" id="UP001390339"/>
    </source>
</evidence>
<keyword evidence="2" id="KW-1185">Reference proteome</keyword>
<comment type="caution">
    <text evidence="1">The sequence shown here is derived from an EMBL/GenBank/DDBJ whole genome shotgun (WGS) entry which is preliminary data.</text>
</comment>
<organism evidence="1 2">
    <name type="scientific">Apiospora arundinis</name>
    <dbReference type="NCBI Taxonomy" id="335852"/>
    <lineage>
        <taxon>Eukaryota</taxon>
        <taxon>Fungi</taxon>
        <taxon>Dikarya</taxon>
        <taxon>Ascomycota</taxon>
        <taxon>Pezizomycotina</taxon>
        <taxon>Sordariomycetes</taxon>
        <taxon>Xylariomycetidae</taxon>
        <taxon>Amphisphaeriales</taxon>
        <taxon>Apiosporaceae</taxon>
        <taxon>Apiospora</taxon>
    </lineage>
</organism>
<accession>A0ABR2HY16</accession>
<sequence length="194" mass="20225">MAFPSVQNMTQKSWLQQVGEGIGLILGQAILKALMSILAPLTNAIKTLATYIKKLPGLKDVDFIRLPIIGPILVSVQTALSARQLFDRAEHAMGDPVALAQGFATEANANAKAALDTLGRPPDMINVAADELRKAGEAAARVAAATGAAIPTSQGELLGHKVASPFDMPNQAELKKRLAPLGGVFALPDAGAKK</sequence>
<evidence type="ECO:0000313" key="1">
    <source>
        <dbReference type="EMBL" id="KAK8855026.1"/>
    </source>
</evidence>